<dbReference type="Proteomes" id="UP000324973">
    <property type="component" value="Unassembled WGS sequence"/>
</dbReference>
<keyword evidence="2" id="KW-1185">Reference proteome</keyword>
<evidence type="ECO:0008006" key="3">
    <source>
        <dbReference type="Google" id="ProtNLM"/>
    </source>
</evidence>
<protein>
    <recommendedName>
        <fullName evidence="3">Poly A polymerase head domain-containing protein</fullName>
    </recommendedName>
</protein>
<dbReference type="OrthoDB" id="5510318at2"/>
<accession>A0A5D4XLE9</accession>
<name>A0A5D4XLE9_9GAMM</name>
<organism evidence="1 2">
    <name type="scientific">Luteimonas viscosa</name>
    <dbReference type="NCBI Taxonomy" id="1132694"/>
    <lineage>
        <taxon>Bacteria</taxon>
        <taxon>Pseudomonadati</taxon>
        <taxon>Pseudomonadota</taxon>
        <taxon>Gammaproteobacteria</taxon>
        <taxon>Lysobacterales</taxon>
        <taxon>Lysobacteraceae</taxon>
        <taxon>Luteimonas</taxon>
    </lineage>
</organism>
<comment type="caution">
    <text evidence="1">The sequence shown here is derived from an EMBL/GenBank/DDBJ whole genome shotgun (WGS) entry which is preliminary data.</text>
</comment>
<evidence type="ECO:0000313" key="2">
    <source>
        <dbReference type="Proteomes" id="UP000324973"/>
    </source>
</evidence>
<gene>
    <name evidence="1" type="ORF">FZO89_00975</name>
</gene>
<evidence type="ECO:0000313" key="1">
    <source>
        <dbReference type="EMBL" id="TYT24964.1"/>
    </source>
</evidence>
<proteinExistence type="predicted"/>
<dbReference type="AlphaFoldDB" id="A0A5D4XLE9"/>
<sequence length="269" mass="29685">MNSLSSQVVDKLRRYTRKLKKTDPLGSVIRQWNSHGEAYLFGGAPRDIAFGASKLVNDLDVFVSGPLATDEIGAQASLLKRTNFGGYRFLVGGYEVDAWELSKSYAFRFDASSFVSVRNLLGTVCFSTDGIAVSLKTGRVLASSAFITSLADRRLDFVVPPQKLEPIFGARIARLAFKLDLELTPAVASYFVKCVEEFGISKIIDAESRWGERRILNEIAMEQVRLDIREAVRRAYEQLNDSAGSQSCVRKCVGPGTTSLIPLEGRRTA</sequence>
<reference evidence="1 2" key="1">
    <citation type="submission" date="2019-08" db="EMBL/GenBank/DDBJ databases">
        <title>Luteimonas viscosus sp. nov., isolated from soil of a sunflower field.</title>
        <authorList>
            <person name="Jianli Z."/>
            <person name="Ying Z."/>
        </authorList>
    </citation>
    <scope>NUCLEOTIDE SEQUENCE [LARGE SCALE GENOMIC DNA]</scope>
    <source>
        <strain evidence="1 2">XBU10</strain>
    </source>
</reference>
<dbReference type="EMBL" id="VTFT01000001">
    <property type="protein sequence ID" value="TYT24964.1"/>
    <property type="molecule type" value="Genomic_DNA"/>
</dbReference>
<dbReference type="RefSeq" id="WP_149101514.1">
    <property type="nucleotide sequence ID" value="NZ_VTFT01000001.1"/>
</dbReference>